<proteinExistence type="predicted"/>
<gene>
    <name evidence="2" type="ORF">IAB71_07410</name>
</gene>
<evidence type="ECO:0000313" key="3">
    <source>
        <dbReference type="Proteomes" id="UP000824169"/>
    </source>
</evidence>
<dbReference type="GO" id="GO:1990238">
    <property type="term" value="F:double-stranded DNA endonuclease activity"/>
    <property type="evidence" value="ECO:0007669"/>
    <property type="project" value="TreeGrafter"/>
</dbReference>
<dbReference type="PANTHER" id="PTHR34611">
    <property type="match status" value="1"/>
</dbReference>
<dbReference type="GO" id="GO:0006310">
    <property type="term" value="P:DNA recombination"/>
    <property type="evidence" value="ECO:0007669"/>
    <property type="project" value="TreeGrafter"/>
</dbReference>
<reference evidence="2" key="1">
    <citation type="submission" date="2020-10" db="EMBL/GenBank/DDBJ databases">
        <authorList>
            <person name="Gilroy R."/>
        </authorList>
    </citation>
    <scope>NUCLEOTIDE SEQUENCE</scope>
    <source>
        <strain evidence="2">CHK188-20938</strain>
    </source>
</reference>
<organism evidence="2 3">
    <name type="scientific">Candidatus Scatomonas pullistercoris</name>
    <dbReference type="NCBI Taxonomy" id="2840920"/>
    <lineage>
        <taxon>Bacteria</taxon>
        <taxon>Bacillati</taxon>
        <taxon>Bacillota</taxon>
        <taxon>Clostridia</taxon>
        <taxon>Lachnospirales</taxon>
        <taxon>Lachnospiraceae</taxon>
        <taxon>Lachnospiraceae incertae sedis</taxon>
        <taxon>Candidatus Scatomonas</taxon>
    </lineage>
</organism>
<dbReference type="EMBL" id="DVOO01000021">
    <property type="protein sequence ID" value="HIV25595.1"/>
    <property type="molecule type" value="Genomic_DNA"/>
</dbReference>
<reference evidence="2" key="2">
    <citation type="journal article" date="2021" name="PeerJ">
        <title>Extensive microbial diversity within the chicken gut microbiome revealed by metagenomics and culture.</title>
        <authorList>
            <person name="Gilroy R."/>
            <person name="Ravi A."/>
            <person name="Getino M."/>
            <person name="Pursley I."/>
            <person name="Horton D.L."/>
            <person name="Alikhan N.F."/>
            <person name="Baker D."/>
            <person name="Gharbi K."/>
            <person name="Hall N."/>
            <person name="Watson M."/>
            <person name="Adriaenssens E.M."/>
            <person name="Foster-Nyarko E."/>
            <person name="Jarju S."/>
            <person name="Secka A."/>
            <person name="Antonio M."/>
            <person name="Oren A."/>
            <person name="Chaudhuri R.R."/>
            <person name="La Ragione R."/>
            <person name="Hildebrand F."/>
            <person name="Pallen M.J."/>
        </authorList>
    </citation>
    <scope>NUCLEOTIDE SEQUENCE</scope>
    <source>
        <strain evidence="2">CHK188-20938</strain>
    </source>
</reference>
<feature type="domain" description="Transposase (putative) YhgA-like" evidence="1">
    <location>
        <begin position="87"/>
        <end position="215"/>
    </location>
</feature>
<dbReference type="InterPro" id="IPR051699">
    <property type="entry name" value="Rpn/YhgA-like_nuclease"/>
</dbReference>
<protein>
    <submittedName>
        <fullName evidence="2">Rpn family recombination-promoting nuclease/putative transposase</fullName>
    </submittedName>
</protein>
<dbReference type="AlphaFoldDB" id="A0A9D1P454"/>
<evidence type="ECO:0000313" key="2">
    <source>
        <dbReference type="EMBL" id="HIV25595.1"/>
    </source>
</evidence>
<dbReference type="Proteomes" id="UP000824169">
    <property type="component" value="Unassembled WGS sequence"/>
</dbReference>
<dbReference type="InterPro" id="IPR006842">
    <property type="entry name" value="Transposase_31"/>
</dbReference>
<dbReference type="Pfam" id="PF04754">
    <property type="entry name" value="Transposase_31"/>
    <property type="match status" value="1"/>
</dbReference>
<sequence>MAEKRIRLRAYDAEVREALKAPEIFADLFNGSVFEGRQVISPETLRPAEEEEYGPSGKNSREILYGIRDISREGLWGSTRLRVLLNVEGQRLSDYAMPVRLMKYDALRYDREVRILRKRHSRKEPLAASAEFLSGLRKGEKLPAVITLVFYYGEEPEWDGPRSLHEMLDFPAGMEWVRKLVPDYRIHLVSSKSVDKDKFRTGLREVFQLLGVMRDAGALSELMEKEKEHYSRLEPSRADLIGIFLDVPALRRQADAAEKRKGQVDMCTAIQELVRQGEEKGKKRGQQIGERQGELRALQKIVQNMLAEDFADAQIRKLCGLTSEELEEIKENLRREAVIP</sequence>
<name>A0A9D1P454_9FIRM</name>
<accession>A0A9D1P454</accession>
<evidence type="ECO:0000259" key="1">
    <source>
        <dbReference type="Pfam" id="PF04754"/>
    </source>
</evidence>
<comment type="caution">
    <text evidence="2">The sequence shown here is derived from an EMBL/GenBank/DDBJ whole genome shotgun (WGS) entry which is preliminary data.</text>
</comment>
<dbReference type="PANTHER" id="PTHR34611:SF2">
    <property type="entry name" value="INACTIVE RECOMBINATION-PROMOTING NUCLEASE-LIKE PROTEIN RPNE-RELATED"/>
    <property type="match status" value="1"/>
</dbReference>